<dbReference type="GO" id="GO:0046872">
    <property type="term" value="F:metal ion binding"/>
    <property type="evidence" value="ECO:0007669"/>
    <property type="project" value="UniProtKB-KW"/>
</dbReference>
<dbReference type="CDD" id="cd08199">
    <property type="entry name" value="EEVS"/>
    <property type="match status" value="1"/>
</dbReference>
<protein>
    <recommendedName>
        <fullName evidence="8">2-epi-5-epi-valiolone synthase</fullName>
        <ecNumber evidence="7">4.2.3.152</ecNumber>
    </recommendedName>
</protein>
<proteinExistence type="predicted"/>
<dbReference type="InterPro" id="IPR030960">
    <property type="entry name" value="DHQS/DOIS_N"/>
</dbReference>
<sequence length="399" mass="44131">MTVTDSTSGLVVRSSRVDTWRVHATQEVAYEIRQCDDVFDPDSTDLVHAARGAGSRRRFVVIDSRVNELYGARMVEYFDHHGVEARILPLEVDETVKNLDTVTRIVREIDAFGIDRRREPIIVIGGGVIMDVVGLAANLYRRGTPFVRVPTTLIGLVDAGVGVKTGVNFNSHKNRLGTYFDKSLTLLDTGFLASLDRRHLSNGLGEILKIALIKDRELFVLLDRFGADLLRERFQNSDRLGRRAAASTLQRAIQGMLEELQPNLWEANLERLVDYGHTFSPTIEMRALPELLHGEAVAVDMAITTMIATHRGLMSAAESASVLNVMAKLGLPTWDDSLDADLLARALEETVRHRDGQQRLPLPVGIGAATFVNDVTHQELDAALSSLHSASYSKELQTA</sequence>
<evidence type="ECO:0000256" key="2">
    <source>
        <dbReference type="ARBA" id="ARBA00022723"/>
    </source>
</evidence>
<feature type="domain" description="3-dehydroquinate synthase N-terminal" evidence="9">
    <location>
        <begin position="90"/>
        <end position="201"/>
    </location>
</feature>
<evidence type="ECO:0000313" key="11">
    <source>
        <dbReference type="EMBL" id="PPK98056.1"/>
    </source>
</evidence>
<keyword evidence="2" id="KW-0479">Metal-binding</keyword>
<comment type="cofactor">
    <cofactor evidence="1">
        <name>NAD(+)</name>
        <dbReference type="ChEBI" id="CHEBI:57540"/>
    </cofactor>
</comment>
<evidence type="ECO:0000259" key="9">
    <source>
        <dbReference type="Pfam" id="PF01761"/>
    </source>
</evidence>
<evidence type="ECO:0000256" key="1">
    <source>
        <dbReference type="ARBA" id="ARBA00001911"/>
    </source>
</evidence>
<name>A0A2S6IUZ4_9ACTN</name>
<accession>A0A2S6IUZ4</accession>
<dbReference type="GO" id="GO:0000166">
    <property type="term" value="F:nucleotide binding"/>
    <property type="evidence" value="ECO:0007669"/>
    <property type="project" value="UniProtKB-KW"/>
</dbReference>
<dbReference type="EC" id="4.2.3.152" evidence="7"/>
<dbReference type="Gene3D" id="3.40.50.1970">
    <property type="match status" value="1"/>
</dbReference>
<dbReference type="PANTHER" id="PTHR43622">
    <property type="entry name" value="3-DEHYDROQUINATE SYNTHASE"/>
    <property type="match status" value="1"/>
</dbReference>
<dbReference type="Proteomes" id="UP000239485">
    <property type="component" value="Unassembled WGS sequence"/>
</dbReference>
<evidence type="ECO:0000256" key="3">
    <source>
        <dbReference type="ARBA" id="ARBA00022741"/>
    </source>
</evidence>
<dbReference type="Pfam" id="PF01761">
    <property type="entry name" value="DHQ_synthase"/>
    <property type="match status" value="1"/>
</dbReference>
<evidence type="ECO:0000256" key="5">
    <source>
        <dbReference type="ARBA" id="ARBA00023239"/>
    </source>
</evidence>
<gene>
    <name evidence="11" type="ORF">CLV92_102209</name>
</gene>
<evidence type="ECO:0000256" key="7">
    <source>
        <dbReference type="ARBA" id="ARBA00024060"/>
    </source>
</evidence>
<keyword evidence="4" id="KW-0520">NAD</keyword>
<evidence type="ECO:0000256" key="4">
    <source>
        <dbReference type="ARBA" id="ARBA00023027"/>
    </source>
</evidence>
<comment type="catalytic activity">
    <reaction evidence="6">
        <text>D-sedoheptulose 7-phosphate = 2-epi-5-epi-valiolone + phosphate</text>
        <dbReference type="Rhea" id="RHEA:44184"/>
        <dbReference type="ChEBI" id="CHEBI:43474"/>
        <dbReference type="ChEBI" id="CHEBI:57483"/>
        <dbReference type="ChEBI" id="CHEBI:84187"/>
        <dbReference type="EC" id="4.2.3.152"/>
    </reaction>
</comment>
<dbReference type="PANTHER" id="PTHR43622:SF3">
    <property type="entry name" value="2-EPI-5-EPI-VALIOLONE SYNTHASE"/>
    <property type="match status" value="1"/>
</dbReference>
<keyword evidence="5" id="KW-0456">Lyase</keyword>
<dbReference type="EMBL" id="PTJD01000002">
    <property type="protein sequence ID" value="PPK98056.1"/>
    <property type="molecule type" value="Genomic_DNA"/>
</dbReference>
<keyword evidence="3" id="KW-0547">Nucleotide-binding</keyword>
<dbReference type="InterPro" id="IPR035872">
    <property type="entry name" value="EEVS-like"/>
</dbReference>
<dbReference type="OrthoDB" id="9806583at2"/>
<dbReference type="AlphaFoldDB" id="A0A2S6IUZ4"/>
<keyword evidence="12" id="KW-1185">Reference proteome</keyword>
<dbReference type="InterPro" id="IPR050071">
    <property type="entry name" value="Dehydroquinate_synthase"/>
</dbReference>
<evidence type="ECO:0000313" key="12">
    <source>
        <dbReference type="Proteomes" id="UP000239485"/>
    </source>
</evidence>
<comment type="caution">
    <text evidence="11">The sequence shown here is derived from an EMBL/GenBank/DDBJ whole genome shotgun (WGS) entry which is preliminary data.</text>
</comment>
<dbReference type="SUPFAM" id="SSF56796">
    <property type="entry name" value="Dehydroquinate synthase-like"/>
    <property type="match status" value="1"/>
</dbReference>
<dbReference type="GO" id="GO:0003856">
    <property type="term" value="F:3-dehydroquinate synthase activity"/>
    <property type="evidence" value="ECO:0007669"/>
    <property type="project" value="TreeGrafter"/>
</dbReference>
<dbReference type="InterPro" id="IPR056179">
    <property type="entry name" value="DHQS_C"/>
</dbReference>
<dbReference type="GO" id="GO:0017000">
    <property type="term" value="P:antibiotic biosynthetic process"/>
    <property type="evidence" value="ECO:0007669"/>
    <property type="project" value="InterPro"/>
</dbReference>
<evidence type="ECO:0000256" key="6">
    <source>
        <dbReference type="ARBA" id="ARBA00023993"/>
    </source>
</evidence>
<reference evidence="11 12" key="1">
    <citation type="submission" date="2018-02" db="EMBL/GenBank/DDBJ databases">
        <title>Genomic Encyclopedia of Archaeal and Bacterial Type Strains, Phase II (KMG-II): from individual species to whole genera.</title>
        <authorList>
            <person name="Goeker M."/>
        </authorList>
    </citation>
    <scope>NUCLEOTIDE SEQUENCE [LARGE SCALE GENOMIC DNA]</scope>
    <source>
        <strain evidence="11 12">DSM 22857</strain>
    </source>
</reference>
<organism evidence="11 12">
    <name type="scientific">Kineococcus xinjiangensis</name>
    <dbReference type="NCBI Taxonomy" id="512762"/>
    <lineage>
        <taxon>Bacteria</taxon>
        <taxon>Bacillati</taxon>
        <taxon>Actinomycetota</taxon>
        <taxon>Actinomycetes</taxon>
        <taxon>Kineosporiales</taxon>
        <taxon>Kineosporiaceae</taxon>
        <taxon>Kineococcus</taxon>
    </lineage>
</organism>
<dbReference type="Gene3D" id="1.20.1090.10">
    <property type="entry name" value="Dehydroquinate synthase-like - alpha domain"/>
    <property type="match status" value="1"/>
</dbReference>
<feature type="domain" description="3-dehydroquinate synthase C-terminal" evidence="10">
    <location>
        <begin position="203"/>
        <end position="347"/>
    </location>
</feature>
<evidence type="ECO:0000259" key="10">
    <source>
        <dbReference type="Pfam" id="PF24621"/>
    </source>
</evidence>
<evidence type="ECO:0000256" key="8">
    <source>
        <dbReference type="ARBA" id="ARBA00024092"/>
    </source>
</evidence>
<dbReference type="Pfam" id="PF24621">
    <property type="entry name" value="DHQS_C"/>
    <property type="match status" value="1"/>
</dbReference>